<comment type="caution">
    <text evidence="1">The sequence shown here is derived from an EMBL/GenBank/DDBJ whole genome shotgun (WGS) entry which is preliminary data.</text>
</comment>
<gene>
    <name evidence="1" type="ORF">LCGC14_2951090</name>
</gene>
<organism evidence="1">
    <name type="scientific">marine sediment metagenome</name>
    <dbReference type="NCBI Taxonomy" id="412755"/>
    <lineage>
        <taxon>unclassified sequences</taxon>
        <taxon>metagenomes</taxon>
        <taxon>ecological metagenomes</taxon>
    </lineage>
</organism>
<protein>
    <submittedName>
        <fullName evidence="1">Uncharacterized protein</fullName>
    </submittedName>
</protein>
<evidence type="ECO:0000313" key="1">
    <source>
        <dbReference type="EMBL" id="KKK67735.1"/>
    </source>
</evidence>
<reference evidence="1" key="1">
    <citation type="journal article" date="2015" name="Nature">
        <title>Complex archaea that bridge the gap between prokaryotes and eukaryotes.</title>
        <authorList>
            <person name="Spang A."/>
            <person name="Saw J.H."/>
            <person name="Jorgensen S.L."/>
            <person name="Zaremba-Niedzwiedzka K."/>
            <person name="Martijn J."/>
            <person name="Lind A.E."/>
            <person name="van Eijk R."/>
            <person name="Schleper C."/>
            <person name="Guy L."/>
            <person name="Ettema T.J."/>
        </authorList>
    </citation>
    <scope>NUCLEOTIDE SEQUENCE</scope>
</reference>
<proteinExistence type="predicted"/>
<sequence length="194" mass="22863">MDEIDLDELREIQDAIETVKHEVQGSSEDVEEIQPTHEVSNELEKRIKEELLKRKELEEEEAVSPDNFLEYVSNKREKIWYHALHYLVFGIDDHTASKSLLFDVLKEITSKSPIDPIPEHQFYFGLGYILRLTLNNKQVVRFMKGRKFKINVSIDLLKEILEKAGDPISTRPVLKEKEKKKMYNDFLKDDFLDI</sequence>
<name>A0A0F8Y2E5_9ZZZZ</name>
<dbReference type="EMBL" id="LAZR01059462">
    <property type="protein sequence ID" value="KKK67735.1"/>
    <property type="molecule type" value="Genomic_DNA"/>
</dbReference>
<dbReference type="AlphaFoldDB" id="A0A0F8Y2E5"/>
<feature type="non-terminal residue" evidence="1">
    <location>
        <position position="1"/>
    </location>
</feature>
<accession>A0A0F8Y2E5</accession>